<gene>
    <name evidence="2" type="ORF">CVO96_05895</name>
</gene>
<reference evidence="2 3" key="1">
    <citation type="submission" date="2018-01" db="EMBL/GenBank/DDBJ databases">
        <title>Deinococcus koreensis sp. nov., a radiation-resistant bacterium isolated from river water.</title>
        <authorList>
            <person name="Choi A."/>
        </authorList>
    </citation>
    <scope>NUCLEOTIDE SEQUENCE [LARGE SCALE GENOMIC DNA]</scope>
    <source>
        <strain evidence="2 3">SJW1-2</strain>
    </source>
</reference>
<dbReference type="PIRSF" id="PIRSF021700">
    <property type="entry name" value="3_dmu_93_MTrfase"/>
    <property type="match status" value="1"/>
</dbReference>
<dbReference type="InterPro" id="IPR028973">
    <property type="entry name" value="PhnB-like"/>
</dbReference>
<dbReference type="EMBL" id="PPPD01000001">
    <property type="protein sequence ID" value="PNY80968.1"/>
    <property type="molecule type" value="Genomic_DNA"/>
</dbReference>
<keyword evidence="3" id="KW-1185">Reference proteome</keyword>
<dbReference type="PANTHER" id="PTHR33990:SF4">
    <property type="entry name" value="PHNB-LIKE DOMAIN-CONTAINING PROTEIN"/>
    <property type="match status" value="1"/>
</dbReference>
<dbReference type="InterPro" id="IPR009725">
    <property type="entry name" value="3_dmu_93_MTrfase"/>
</dbReference>
<evidence type="ECO:0000313" key="3">
    <source>
        <dbReference type="Proteomes" id="UP000236379"/>
    </source>
</evidence>
<dbReference type="SUPFAM" id="SSF54593">
    <property type="entry name" value="Glyoxalase/Bleomycin resistance protein/Dihydroxybiphenyl dioxygenase"/>
    <property type="match status" value="1"/>
</dbReference>
<dbReference type="OrthoDB" id="9806473at2"/>
<dbReference type="RefSeq" id="WP_103311385.1">
    <property type="nucleotide sequence ID" value="NZ_PPPD01000001.1"/>
</dbReference>
<sequence length="136" mass="14792">MPQTITPFLMFEGRAEEALTLYTSLFEGGEVLSMERYGPGEPGPEGSVRLAEAVLGGLRLRVSDSPVRHAFSFTPSVSLFVDCESEEDLRGLHAGLSAGGAELMPLGEYGFSRLFGWVNDRFGVSWQLNLPHGETP</sequence>
<evidence type="ECO:0000259" key="1">
    <source>
        <dbReference type="Pfam" id="PF06983"/>
    </source>
</evidence>
<dbReference type="PANTHER" id="PTHR33990">
    <property type="entry name" value="PROTEIN YJDN-RELATED"/>
    <property type="match status" value="1"/>
</dbReference>
<dbReference type="Gene3D" id="3.30.720.110">
    <property type="match status" value="1"/>
</dbReference>
<accession>A0A2K3UWQ8</accession>
<dbReference type="Gene3D" id="3.30.720.100">
    <property type="match status" value="1"/>
</dbReference>
<protein>
    <submittedName>
        <fullName evidence="2">VOC family protein</fullName>
    </submittedName>
</protein>
<organism evidence="2 3">
    <name type="scientific">Deinococcus koreensis</name>
    <dbReference type="NCBI Taxonomy" id="2054903"/>
    <lineage>
        <taxon>Bacteria</taxon>
        <taxon>Thermotogati</taxon>
        <taxon>Deinococcota</taxon>
        <taxon>Deinococci</taxon>
        <taxon>Deinococcales</taxon>
        <taxon>Deinococcaceae</taxon>
        <taxon>Deinococcus</taxon>
    </lineage>
</organism>
<dbReference type="Proteomes" id="UP000236379">
    <property type="component" value="Unassembled WGS sequence"/>
</dbReference>
<feature type="domain" description="PhnB-like" evidence="1">
    <location>
        <begin position="4"/>
        <end position="128"/>
    </location>
</feature>
<comment type="caution">
    <text evidence="2">The sequence shown here is derived from an EMBL/GenBank/DDBJ whole genome shotgun (WGS) entry which is preliminary data.</text>
</comment>
<dbReference type="AlphaFoldDB" id="A0A2K3UWQ8"/>
<dbReference type="Pfam" id="PF06983">
    <property type="entry name" value="3-dmu-9_3-mt"/>
    <property type="match status" value="1"/>
</dbReference>
<proteinExistence type="predicted"/>
<dbReference type="InterPro" id="IPR029068">
    <property type="entry name" value="Glyas_Bleomycin-R_OHBP_Dase"/>
</dbReference>
<name>A0A2K3UWQ8_9DEIO</name>
<evidence type="ECO:0000313" key="2">
    <source>
        <dbReference type="EMBL" id="PNY80968.1"/>
    </source>
</evidence>
<dbReference type="CDD" id="cd06588">
    <property type="entry name" value="PhnB_like"/>
    <property type="match status" value="1"/>
</dbReference>